<proteinExistence type="predicted"/>
<keyword evidence="1" id="KW-0732">Signal</keyword>
<sequence length="147" mass="15054">MPEQSNERNIMTTRTMRSRIALAGAALGLAIAGSVGGVATAAPAAAAGQCVDYQYSAGGDGGCVANIQTLLNAFGPRIPGGVSNLEVDGQFGEQTRAAVVAFQTYWGMQVDGVVGAETWNILCAPQMGPGPVDWFPYDAARASGCNI</sequence>
<dbReference type="Pfam" id="PF01471">
    <property type="entry name" value="PG_binding_1"/>
    <property type="match status" value="1"/>
</dbReference>
<protein>
    <submittedName>
        <fullName evidence="3">Putative peptidoglycan binding protein</fullName>
    </submittedName>
</protein>
<dbReference type="AlphaFoldDB" id="A0A3N2C856"/>
<dbReference type="InterPro" id="IPR002477">
    <property type="entry name" value="Peptidoglycan-bd-like"/>
</dbReference>
<dbReference type="InterPro" id="IPR036366">
    <property type="entry name" value="PGBDSf"/>
</dbReference>
<comment type="caution">
    <text evidence="3">The sequence shown here is derived from an EMBL/GenBank/DDBJ whole genome shotgun (WGS) entry which is preliminary data.</text>
</comment>
<reference evidence="3 4" key="1">
    <citation type="submission" date="2018-11" db="EMBL/GenBank/DDBJ databases">
        <title>Sequencing the genomes of 1000 actinobacteria strains.</title>
        <authorList>
            <person name="Klenk H.-P."/>
        </authorList>
    </citation>
    <scope>NUCLEOTIDE SEQUENCE [LARGE SCALE GENOMIC DNA]</scope>
    <source>
        <strain evidence="3 4">DSM 14012</strain>
    </source>
</reference>
<gene>
    <name evidence="3" type="ORF">EDD42_3786</name>
</gene>
<evidence type="ECO:0000313" key="3">
    <source>
        <dbReference type="EMBL" id="ROR83672.1"/>
    </source>
</evidence>
<name>A0A3N2C856_9MICO</name>
<feature type="chain" id="PRO_5018534592" evidence="1">
    <location>
        <begin position="42"/>
        <end position="147"/>
    </location>
</feature>
<organism evidence="3 4">
    <name type="scientific">Plantibacter flavus</name>
    <dbReference type="NCBI Taxonomy" id="150123"/>
    <lineage>
        <taxon>Bacteria</taxon>
        <taxon>Bacillati</taxon>
        <taxon>Actinomycetota</taxon>
        <taxon>Actinomycetes</taxon>
        <taxon>Micrococcales</taxon>
        <taxon>Microbacteriaceae</taxon>
        <taxon>Plantibacter</taxon>
    </lineage>
</organism>
<evidence type="ECO:0000256" key="1">
    <source>
        <dbReference type="SAM" id="SignalP"/>
    </source>
</evidence>
<dbReference type="Proteomes" id="UP000266915">
    <property type="component" value="Unassembled WGS sequence"/>
</dbReference>
<feature type="domain" description="Peptidoglycan binding-like" evidence="2">
    <location>
        <begin position="64"/>
        <end position="122"/>
    </location>
</feature>
<accession>A0A3N2C856</accession>
<dbReference type="EMBL" id="RKHL01000001">
    <property type="protein sequence ID" value="ROR83672.1"/>
    <property type="molecule type" value="Genomic_DNA"/>
</dbReference>
<evidence type="ECO:0000313" key="4">
    <source>
        <dbReference type="Proteomes" id="UP000266915"/>
    </source>
</evidence>
<feature type="signal peptide" evidence="1">
    <location>
        <begin position="1"/>
        <end position="41"/>
    </location>
</feature>
<dbReference type="InterPro" id="IPR036365">
    <property type="entry name" value="PGBD-like_sf"/>
</dbReference>
<keyword evidence="4" id="KW-1185">Reference proteome</keyword>
<dbReference type="Gene3D" id="1.10.101.10">
    <property type="entry name" value="PGBD-like superfamily/PGBD"/>
    <property type="match status" value="1"/>
</dbReference>
<evidence type="ECO:0000259" key="2">
    <source>
        <dbReference type="Pfam" id="PF01471"/>
    </source>
</evidence>
<dbReference type="SUPFAM" id="SSF47090">
    <property type="entry name" value="PGBD-like"/>
    <property type="match status" value="1"/>
</dbReference>